<evidence type="ECO:0000313" key="6">
    <source>
        <dbReference type="Proteomes" id="UP000236333"/>
    </source>
</evidence>
<organism evidence="5 6">
    <name type="scientific">Tetrabaena socialis</name>
    <dbReference type="NCBI Taxonomy" id="47790"/>
    <lineage>
        <taxon>Eukaryota</taxon>
        <taxon>Viridiplantae</taxon>
        <taxon>Chlorophyta</taxon>
        <taxon>core chlorophytes</taxon>
        <taxon>Chlorophyceae</taxon>
        <taxon>CS clade</taxon>
        <taxon>Chlamydomonadales</taxon>
        <taxon>Tetrabaenaceae</taxon>
        <taxon>Tetrabaena</taxon>
    </lineage>
</organism>
<gene>
    <name evidence="5" type="ORF">TSOC_009728</name>
</gene>
<dbReference type="Gene3D" id="2.30.170.40">
    <property type="entry name" value="Ribosomal protein L28/L24"/>
    <property type="match status" value="1"/>
</dbReference>
<comment type="caution">
    <text evidence="5">The sequence shown here is derived from an EMBL/GenBank/DDBJ whole genome shotgun (WGS) entry which is preliminary data.</text>
</comment>
<dbReference type="OrthoDB" id="361870at2759"/>
<reference evidence="5 6" key="1">
    <citation type="journal article" date="2017" name="Mol. Biol. Evol.">
        <title>The 4-celled Tetrabaena socialis nuclear genome reveals the essential components for genetic control of cell number at the origin of multicellularity in the volvocine lineage.</title>
        <authorList>
            <person name="Featherston J."/>
            <person name="Arakaki Y."/>
            <person name="Hanschen E.R."/>
            <person name="Ferris P.J."/>
            <person name="Michod R.E."/>
            <person name="Olson B.J.S.C."/>
            <person name="Nozaki H."/>
            <person name="Durand P.M."/>
        </authorList>
    </citation>
    <scope>NUCLEOTIDE SEQUENCE [LARGE SCALE GENOMIC DNA]</scope>
    <source>
        <strain evidence="5 6">NIES-571</strain>
    </source>
</reference>
<comment type="similarity">
    <text evidence="1">Belongs to the bacterial ribosomal protein bL28 family.</text>
</comment>
<dbReference type="GO" id="GO:1990904">
    <property type="term" value="C:ribonucleoprotein complex"/>
    <property type="evidence" value="ECO:0007669"/>
    <property type="project" value="UniProtKB-KW"/>
</dbReference>
<evidence type="ECO:0000256" key="4">
    <source>
        <dbReference type="SAM" id="MobiDB-lite"/>
    </source>
</evidence>
<feature type="compositionally biased region" description="Low complexity" evidence="4">
    <location>
        <begin position="136"/>
        <end position="150"/>
    </location>
</feature>
<keyword evidence="6" id="KW-1185">Reference proteome</keyword>
<sequence length="150" mass="16716">MSAARRLLSQLIPPAQKKLDFLEATRRQKVWGNTVVTLRVRSYPKSKDQRVSLVVPQWHKVRLWSEALRRKVELEMTNDTLRMIEGLGGLDSYLMKTPESQLRSDTASAVKWEVVTALRRREHMASLMSGKGTGTGAAAAPAVSSGEVTV</sequence>
<dbReference type="PANTHER" id="PTHR13528">
    <property type="entry name" value="39S RIBOSOMAL PROTEIN L28, MITOCHONDRIAL"/>
    <property type="match status" value="1"/>
</dbReference>
<dbReference type="InterPro" id="IPR037147">
    <property type="entry name" value="Ribosomal_bL28_sf"/>
</dbReference>
<evidence type="ECO:0000313" key="5">
    <source>
        <dbReference type="EMBL" id="PNH04129.1"/>
    </source>
</evidence>
<dbReference type="InterPro" id="IPR034704">
    <property type="entry name" value="Ribosomal_bL28/bL31-like_sf"/>
</dbReference>
<dbReference type="SUPFAM" id="SSF143800">
    <property type="entry name" value="L28p-like"/>
    <property type="match status" value="1"/>
</dbReference>
<dbReference type="AlphaFoldDB" id="A0A2J7ZV47"/>
<dbReference type="PANTHER" id="PTHR13528:SF2">
    <property type="entry name" value="LARGE RIBOSOMAL SUBUNIT PROTEIN BL28M"/>
    <property type="match status" value="1"/>
</dbReference>
<dbReference type="GO" id="GO:0003735">
    <property type="term" value="F:structural constituent of ribosome"/>
    <property type="evidence" value="ECO:0007669"/>
    <property type="project" value="InterPro"/>
</dbReference>
<evidence type="ECO:0000256" key="3">
    <source>
        <dbReference type="ARBA" id="ARBA00023274"/>
    </source>
</evidence>
<keyword evidence="3" id="KW-0687">Ribonucleoprotein</keyword>
<feature type="region of interest" description="Disordered" evidence="4">
    <location>
        <begin position="128"/>
        <end position="150"/>
    </location>
</feature>
<evidence type="ECO:0000256" key="2">
    <source>
        <dbReference type="ARBA" id="ARBA00022980"/>
    </source>
</evidence>
<accession>A0A2J7ZV47</accession>
<evidence type="ECO:0000256" key="1">
    <source>
        <dbReference type="ARBA" id="ARBA00008760"/>
    </source>
</evidence>
<dbReference type="EMBL" id="PGGS01000420">
    <property type="protein sequence ID" value="PNH04129.1"/>
    <property type="molecule type" value="Genomic_DNA"/>
</dbReference>
<dbReference type="Proteomes" id="UP000236333">
    <property type="component" value="Unassembled WGS sequence"/>
</dbReference>
<dbReference type="InterPro" id="IPR026569">
    <property type="entry name" value="Ribosomal_bL28"/>
</dbReference>
<keyword evidence="2 5" id="KW-0689">Ribosomal protein</keyword>
<name>A0A2J7ZV47_9CHLO</name>
<protein>
    <submittedName>
        <fullName evidence="5">50S ribosomal protein L28</fullName>
    </submittedName>
</protein>
<proteinExistence type="inferred from homology"/>
<dbReference type="GO" id="GO:0005840">
    <property type="term" value="C:ribosome"/>
    <property type="evidence" value="ECO:0007669"/>
    <property type="project" value="UniProtKB-KW"/>
</dbReference>